<dbReference type="GO" id="GO:0006635">
    <property type="term" value="P:fatty acid beta-oxidation"/>
    <property type="evidence" value="ECO:0007669"/>
    <property type="project" value="TreeGrafter"/>
</dbReference>
<reference evidence="8 9" key="1">
    <citation type="journal article" date="2018" name="J. Microbiol.">
        <title>Baekduia soli gen. nov., sp. nov., a novel bacterium isolated from the soil of Baekdu Mountain and proposal of a novel family name, Baekduiaceae fam. nov.</title>
        <authorList>
            <person name="An D.S."/>
            <person name="Siddiqi M.Z."/>
            <person name="Kim K.H."/>
            <person name="Yu H.S."/>
            <person name="Im W.T."/>
        </authorList>
    </citation>
    <scope>NUCLEOTIDE SEQUENCE [LARGE SCALE GENOMIC DNA]</scope>
    <source>
        <strain evidence="8 9">BR7-21</strain>
    </source>
</reference>
<comment type="similarity">
    <text evidence="2">Belongs to the 3-hydroxyacyl-CoA dehydrogenase family.</text>
</comment>
<dbReference type="SUPFAM" id="SSF48179">
    <property type="entry name" value="6-phosphogluconate dehydrogenase C-terminal domain-like"/>
    <property type="match status" value="1"/>
</dbReference>
<dbReference type="Proteomes" id="UP000321805">
    <property type="component" value="Chromosome"/>
</dbReference>
<keyword evidence="5" id="KW-0520">NAD</keyword>
<name>A0A5B8UBF1_9ACTN</name>
<evidence type="ECO:0000256" key="2">
    <source>
        <dbReference type="ARBA" id="ARBA00009463"/>
    </source>
</evidence>
<dbReference type="InterPro" id="IPR022694">
    <property type="entry name" value="3-OHacyl-CoA_DH"/>
</dbReference>
<keyword evidence="9" id="KW-1185">Reference proteome</keyword>
<evidence type="ECO:0000259" key="7">
    <source>
        <dbReference type="Pfam" id="PF02737"/>
    </source>
</evidence>
<feature type="binding site" evidence="5">
    <location>
        <position position="99"/>
    </location>
    <ligand>
        <name>NAD(+)</name>
        <dbReference type="ChEBI" id="CHEBI:57540"/>
    </ligand>
</feature>
<keyword evidence="3" id="KW-0560">Oxidoreductase</keyword>
<dbReference type="InterPro" id="IPR006108">
    <property type="entry name" value="3HC_DH_C"/>
</dbReference>
<proteinExistence type="inferred from homology"/>
<feature type="binding site" evidence="5">
    <location>
        <position position="34"/>
    </location>
    <ligand>
        <name>NAD(+)</name>
        <dbReference type="ChEBI" id="CHEBI:57540"/>
    </ligand>
</feature>
<feature type="binding site" evidence="5">
    <location>
        <position position="145"/>
    </location>
    <ligand>
        <name>NAD(+)</name>
        <dbReference type="ChEBI" id="CHEBI:57540"/>
    </ligand>
</feature>
<dbReference type="AlphaFoldDB" id="A0A5B8UBF1"/>
<feature type="binding site" evidence="5">
    <location>
        <position position="121"/>
    </location>
    <ligand>
        <name>NAD(+)</name>
        <dbReference type="ChEBI" id="CHEBI:57540"/>
    </ligand>
</feature>
<feature type="binding site" evidence="5">
    <location>
        <position position="276"/>
    </location>
    <ligand>
        <name>NAD(+)</name>
        <dbReference type="ChEBI" id="CHEBI:57540"/>
    </ligand>
</feature>
<protein>
    <submittedName>
        <fullName evidence="8">3-hydroxyacyl-CoA dehydrogenase family protein</fullName>
    </submittedName>
</protein>
<dbReference type="KEGG" id="bsol:FSW04_25110"/>
<feature type="binding site" evidence="5">
    <location>
        <position position="94"/>
    </location>
    <ligand>
        <name>NAD(+)</name>
        <dbReference type="ChEBI" id="CHEBI:57540"/>
    </ligand>
</feature>
<evidence type="ECO:0000256" key="4">
    <source>
        <dbReference type="PIRSR" id="PIRSR000105-1"/>
    </source>
</evidence>
<comment type="pathway">
    <text evidence="1">Lipid metabolism; butanoate metabolism.</text>
</comment>
<dbReference type="Gene3D" id="3.40.50.720">
    <property type="entry name" value="NAD(P)-binding Rossmann-like Domain"/>
    <property type="match status" value="1"/>
</dbReference>
<evidence type="ECO:0000256" key="5">
    <source>
        <dbReference type="PIRSR" id="PIRSR000105-2"/>
    </source>
</evidence>
<dbReference type="FunFam" id="3.40.50.720:FF:000009">
    <property type="entry name" value="Fatty oxidation complex, alpha subunit"/>
    <property type="match status" value="1"/>
</dbReference>
<dbReference type="EMBL" id="CP042430">
    <property type="protein sequence ID" value="QEC50539.1"/>
    <property type="molecule type" value="Genomic_DNA"/>
</dbReference>
<dbReference type="InterPro" id="IPR013328">
    <property type="entry name" value="6PGD_dom2"/>
</dbReference>
<dbReference type="GO" id="GO:0070403">
    <property type="term" value="F:NAD+ binding"/>
    <property type="evidence" value="ECO:0007669"/>
    <property type="project" value="InterPro"/>
</dbReference>
<feature type="domain" description="3-hydroxyacyl-CoA dehydrogenase C-terminal" evidence="6">
    <location>
        <begin position="189"/>
        <end position="284"/>
    </location>
</feature>
<dbReference type="InterPro" id="IPR006176">
    <property type="entry name" value="3-OHacyl-CoA_DH_NAD-bd"/>
</dbReference>
<dbReference type="PIRSF" id="PIRSF000105">
    <property type="entry name" value="HCDH"/>
    <property type="match status" value="1"/>
</dbReference>
<dbReference type="RefSeq" id="WP_146923272.1">
    <property type="nucleotide sequence ID" value="NZ_CP042430.1"/>
</dbReference>
<dbReference type="Pfam" id="PF00725">
    <property type="entry name" value="3HCDH"/>
    <property type="match status" value="1"/>
</dbReference>
<feature type="domain" description="3-hydroxyacyl-CoA dehydrogenase NAD binding" evidence="7">
    <location>
        <begin position="6"/>
        <end position="186"/>
    </location>
</feature>
<feature type="binding site" evidence="5">
    <location>
        <begin position="11"/>
        <end position="16"/>
    </location>
    <ligand>
        <name>NAD(+)</name>
        <dbReference type="ChEBI" id="CHEBI:57540"/>
    </ligand>
</feature>
<dbReference type="InterPro" id="IPR036291">
    <property type="entry name" value="NAD(P)-bd_dom_sf"/>
</dbReference>
<organism evidence="8 9">
    <name type="scientific">Baekduia soli</name>
    <dbReference type="NCBI Taxonomy" id="496014"/>
    <lineage>
        <taxon>Bacteria</taxon>
        <taxon>Bacillati</taxon>
        <taxon>Actinomycetota</taxon>
        <taxon>Thermoleophilia</taxon>
        <taxon>Solirubrobacterales</taxon>
        <taxon>Baekduiaceae</taxon>
        <taxon>Baekduia</taxon>
    </lineage>
</organism>
<dbReference type="OrthoDB" id="9771883at2"/>
<dbReference type="PANTHER" id="PTHR48075">
    <property type="entry name" value="3-HYDROXYACYL-COA DEHYDROGENASE FAMILY PROTEIN"/>
    <property type="match status" value="1"/>
</dbReference>
<dbReference type="PANTHER" id="PTHR48075:SF5">
    <property type="entry name" value="3-HYDROXYBUTYRYL-COA DEHYDROGENASE"/>
    <property type="match status" value="1"/>
</dbReference>
<dbReference type="SUPFAM" id="SSF51735">
    <property type="entry name" value="NAD(P)-binding Rossmann-fold domains"/>
    <property type="match status" value="1"/>
</dbReference>
<evidence type="ECO:0000256" key="1">
    <source>
        <dbReference type="ARBA" id="ARBA00005086"/>
    </source>
</evidence>
<evidence type="ECO:0000313" key="9">
    <source>
        <dbReference type="Proteomes" id="UP000321805"/>
    </source>
</evidence>
<gene>
    <name evidence="8" type="ORF">FSW04_25110</name>
</gene>
<evidence type="ECO:0000256" key="3">
    <source>
        <dbReference type="ARBA" id="ARBA00023002"/>
    </source>
</evidence>
<dbReference type="InterPro" id="IPR008927">
    <property type="entry name" value="6-PGluconate_DH-like_C_sf"/>
</dbReference>
<dbReference type="Pfam" id="PF02737">
    <property type="entry name" value="3HCDH_N"/>
    <property type="match status" value="1"/>
</dbReference>
<dbReference type="Gene3D" id="1.10.1040.10">
    <property type="entry name" value="N-(1-d-carboxylethyl)-l-norvaline Dehydrogenase, domain 2"/>
    <property type="match status" value="1"/>
</dbReference>
<dbReference type="GO" id="GO:0008691">
    <property type="term" value="F:3-hydroxybutyryl-CoA dehydrogenase activity"/>
    <property type="evidence" value="ECO:0007669"/>
    <property type="project" value="TreeGrafter"/>
</dbReference>
<evidence type="ECO:0000259" key="6">
    <source>
        <dbReference type="Pfam" id="PF00725"/>
    </source>
</evidence>
<feature type="site" description="Important for catalytic activity" evidence="4">
    <location>
        <position position="142"/>
    </location>
</feature>
<evidence type="ECO:0000313" key="8">
    <source>
        <dbReference type="EMBL" id="QEC50539.1"/>
    </source>
</evidence>
<sequence>MTGIQKVVVVGGGIMGNGIAQVVATAGLEVTVVDISQDALAKTQVRIERSLGRFVTSGKLTQDDADAALGRIAMSTDLAGAAAGADHAIETVVEDLEIKRGVLQALDAACRDDVILASNTSQFSISTLAAATGRPDRVIGSHWFNPPPLMDLIEVIRGVETSDATLATTLELAERYGRRTVVCQKDTPGFITSRLIVTLGLEAMRIVEEGIASAEDVNLACVKAFNHAMGPLDTMDFSGLDTTLHVAENMREQYGERFLPPQNLRVLVNGGHLGRKTGRGFADYGESS</sequence>
<accession>A0A5B8UBF1</accession>